<sequence>MSVYNSENSDDDVTDSVTLISKLDISDQLHLHPNDTAALTVVSIKLKGTKNYQWDRVNAIVLGWILNSIFEELFLGQIFSKGTKHVWEELKETYDKVDESIMFGLHNQINILKQNGSSIADYYRFKKHNQLLKLIQFLMGLDGSYMQIRSSILSRDVLPDVRSAYATISSEETHRVVRSNQNFSTRHSRPNNLNNNRQAEGYGLNNNRKDEQMATLISLIKDNKVRKNMLANMAGHPNGTEAYIFKIRYLRLFNGIYVYDVVVIPEYCVTLNSVHKLVKRIRLYSLDKHQFIFSRDVKFFENIFPFKNSEVGKNDSTNVFQDVNHINFFDIEYPEIPNDDERVANNLNKNKSDSSSFSMSESNFNTADFLVNNSGNDANNNDEFVATQNKEVAALEENIVSDGIDYEETFSHVVKMVTVKCLLNIVVCMSWHVFQLDVNNAFLYGDLDEVVYMKPPEGYFPSDNKRKYVLDLLSEYGMLACKPVKTPLMSKLVISNEASENDHLLENFMHSPLSSHLKIAFKILRYLKSCPDLGIHIARTSGLPLGPSGNQRSTHQHHTGTFIYLMDGVKHEDYCVTIPLLVNNEKNSKEEENYVTAASGGGGAATFTTGNSSFFNTCFNGLNALSGVGILSVPYALASGGWLSLLLLFIIAISAFYTGILIKRCMDADSTIRSYPDIGERAFGKTGRIIVTVTMNIELYLVATGFLILEGDNLSNILPEMDFDLYGIHVGGKKSFVVIVAAIILPTIWLNNMSILSYISASGVLASLIILGSILWVGEFDGVGFQEKGKLVNLNGFPSAISLYAFCYCAHPVFPTLYTSMRNRQQFSKVLLLCFVFCTITYSSMAVVGYLMFGTNVQSQITLNLPTDKISSRVAICTTLVNPIAKYALMVTPIVESIEERFLSVYNTRKFSLLIRTALVFSTVMVALALPFFGYLMSLVGAFLSVTASIILPCLCYLKISGIYRRIGLEFVIIGFIVLIGILVAVVGTYTSLVDIARNI</sequence>
<evidence type="ECO:0000256" key="7">
    <source>
        <dbReference type="SAM" id="MobiDB-lite"/>
    </source>
</evidence>
<protein>
    <submittedName>
        <fullName evidence="11">Amino acid transporter AVT1I-like</fullName>
    </submittedName>
</protein>
<feature type="transmembrane region" description="Helical" evidence="8">
    <location>
        <begin position="939"/>
        <end position="960"/>
    </location>
</feature>
<keyword evidence="4" id="KW-0029">Amino-acid transport</keyword>
<feature type="domain" description="Amino acid transporter transmembrane" evidence="9">
    <location>
        <begin position="611"/>
        <end position="992"/>
    </location>
</feature>
<gene>
    <name evidence="11" type="ORF">Tci_053425</name>
</gene>
<keyword evidence="3 8" id="KW-0812">Transmembrane</keyword>
<feature type="transmembrane region" description="Helical" evidence="8">
    <location>
        <begin position="642"/>
        <end position="662"/>
    </location>
</feature>
<feature type="transmembrane region" description="Helical" evidence="8">
    <location>
        <begin position="755"/>
        <end position="777"/>
    </location>
</feature>
<evidence type="ECO:0000256" key="2">
    <source>
        <dbReference type="ARBA" id="ARBA00022448"/>
    </source>
</evidence>
<feature type="compositionally biased region" description="Polar residues" evidence="7">
    <location>
        <begin position="178"/>
        <end position="198"/>
    </location>
</feature>
<evidence type="ECO:0000256" key="6">
    <source>
        <dbReference type="ARBA" id="ARBA00023136"/>
    </source>
</evidence>
<keyword evidence="2" id="KW-0813">Transport</keyword>
<dbReference type="Pfam" id="PF07727">
    <property type="entry name" value="RVT_2"/>
    <property type="match status" value="1"/>
</dbReference>
<feature type="region of interest" description="Disordered" evidence="7">
    <location>
        <begin position="176"/>
        <end position="204"/>
    </location>
</feature>
<dbReference type="AlphaFoldDB" id="A0A6L2N7Q0"/>
<comment type="subcellular location">
    <subcellularLocation>
        <location evidence="1">Membrane</location>
    </subcellularLocation>
</comment>
<feature type="transmembrane region" description="Helical" evidence="8">
    <location>
        <begin position="689"/>
        <end position="708"/>
    </location>
</feature>
<evidence type="ECO:0000256" key="3">
    <source>
        <dbReference type="ARBA" id="ARBA00022692"/>
    </source>
</evidence>
<name>A0A6L2N7Q0_TANCI</name>
<feature type="transmembrane region" description="Helical" evidence="8">
    <location>
        <begin position="830"/>
        <end position="853"/>
    </location>
</feature>
<evidence type="ECO:0000256" key="5">
    <source>
        <dbReference type="ARBA" id="ARBA00022989"/>
    </source>
</evidence>
<evidence type="ECO:0000259" key="9">
    <source>
        <dbReference type="Pfam" id="PF01490"/>
    </source>
</evidence>
<evidence type="ECO:0000259" key="10">
    <source>
        <dbReference type="Pfam" id="PF07727"/>
    </source>
</evidence>
<accession>A0A6L2N7Q0</accession>
<evidence type="ECO:0000256" key="8">
    <source>
        <dbReference type="SAM" id="Phobius"/>
    </source>
</evidence>
<dbReference type="EMBL" id="BKCJ010008281">
    <property type="protein sequence ID" value="GEU81447.1"/>
    <property type="molecule type" value="Genomic_DNA"/>
</dbReference>
<feature type="transmembrane region" description="Helical" evidence="8">
    <location>
        <begin position="967"/>
        <end position="990"/>
    </location>
</feature>
<dbReference type="GO" id="GO:0006865">
    <property type="term" value="P:amino acid transport"/>
    <property type="evidence" value="ECO:0007669"/>
    <property type="project" value="UniProtKB-KW"/>
</dbReference>
<keyword evidence="6 8" id="KW-0472">Membrane</keyword>
<evidence type="ECO:0000256" key="1">
    <source>
        <dbReference type="ARBA" id="ARBA00004370"/>
    </source>
</evidence>
<dbReference type="PANTHER" id="PTHR48017">
    <property type="entry name" value="OS05G0424000 PROTEIN-RELATED"/>
    <property type="match status" value="1"/>
</dbReference>
<dbReference type="Pfam" id="PF01490">
    <property type="entry name" value="Aa_trans"/>
    <property type="match status" value="1"/>
</dbReference>
<feature type="transmembrane region" description="Helical" evidence="8">
    <location>
        <begin position="913"/>
        <end position="933"/>
    </location>
</feature>
<dbReference type="InterPro" id="IPR013057">
    <property type="entry name" value="AA_transpt_TM"/>
</dbReference>
<reference evidence="11" key="1">
    <citation type="journal article" date="2019" name="Sci. Rep.">
        <title>Draft genome of Tanacetum cinerariifolium, the natural source of mosquito coil.</title>
        <authorList>
            <person name="Yamashiro T."/>
            <person name="Shiraishi A."/>
            <person name="Satake H."/>
            <person name="Nakayama K."/>
        </authorList>
    </citation>
    <scope>NUCLEOTIDE SEQUENCE</scope>
</reference>
<evidence type="ECO:0000313" key="11">
    <source>
        <dbReference type="EMBL" id="GEU81447.1"/>
    </source>
</evidence>
<dbReference type="InterPro" id="IPR013103">
    <property type="entry name" value="RVT_2"/>
</dbReference>
<feature type="domain" description="Reverse transcriptase Ty1/copia-type" evidence="10">
    <location>
        <begin position="401"/>
        <end position="478"/>
    </location>
</feature>
<feature type="transmembrane region" description="Helical" evidence="8">
    <location>
        <begin position="873"/>
        <end position="892"/>
    </location>
</feature>
<keyword evidence="5 8" id="KW-1133">Transmembrane helix</keyword>
<feature type="transmembrane region" description="Helical" evidence="8">
    <location>
        <begin position="797"/>
        <end position="818"/>
    </location>
</feature>
<evidence type="ECO:0000256" key="4">
    <source>
        <dbReference type="ARBA" id="ARBA00022970"/>
    </source>
</evidence>
<feature type="transmembrane region" description="Helical" evidence="8">
    <location>
        <begin position="728"/>
        <end position="748"/>
    </location>
</feature>
<dbReference type="GO" id="GO:0016020">
    <property type="term" value="C:membrane"/>
    <property type="evidence" value="ECO:0007669"/>
    <property type="project" value="UniProtKB-SubCell"/>
</dbReference>
<comment type="caution">
    <text evidence="11">The sequence shown here is derived from an EMBL/GenBank/DDBJ whole genome shotgun (WGS) entry which is preliminary data.</text>
</comment>
<organism evidence="11">
    <name type="scientific">Tanacetum cinerariifolium</name>
    <name type="common">Dalmatian daisy</name>
    <name type="synonym">Chrysanthemum cinerariifolium</name>
    <dbReference type="NCBI Taxonomy" id="118510"/>
    <lineage>
        <taxon>Eukaryota</taxon>
        <taxon>Viridiplantae</taxon>
        <taxon>Streptophyta</taxon>
        <taxon>Embryophyta</taxon>
        <taxon>Tracheophyta</taxon>
        <taxon>Spermatophyta</taxon>
        <taxon>Magnoliopsida</taxon>
        <taxon>eudicotyledons</taxon>
        <taxon>Gunneridae</taxon>
        <taxon>Pentapetalae</taxon>
        <taxon>asterids</taxon>
        <taxon>campanulids</taxon>
        <taxon>Asterales</taxon>
        <taxon>Asteraceae</taxon>
        <taxon>Asteroideae</taxon>
        <taxon>Anthemideae</taxon>
        <taxon>Anthemidinae</taxon>
        <taxon>Tanacetum</taxon>
    </lineage>
</organism>
<proteinExistence type="predicted"/>